<name>A0ACB5RTS7_9PEZI</name>
<dbReference type="Proteomes" id="UP001165186">
    <property type="component" value="Unassembled WGS sequence"/>
</dbReference>
<reference evidence="1" key="1">
    <citation type="submission" date="2024-09" db="EMBL/GenBank/DDBJ databases">
        <title>Draft Genome Sequences of Neofusicoccum parvum.</title>
        <authorList>
            <person name="Ashida A."/>
            <person name="Camagna M."/>
            <person name="Tanaka A."/>
            <person name="Takemoto D."/>
        </authorList>
    </citation>
    <scope>NUCLEOTIDE SEQUENCE</scope>
    <source>
        <strain evidence="1">PPO83</strain>
    </source>
</reference>
<protein>
    <submittedName>
        <fullName evidence="1">Uncharacterized protein</fullName>
    </submittedName>
</protein>
<proteinExistence type="predicted"/>
<dbReference type="EMBL" id="BSXG01000009">
    <property type="protein sequence ID" value="GME23901.1"/>
    <property type="molecule type" value="Genomic_DNA"/>
</dbReference>
<organism evidence="1 2">
    <name type="scientific">Neofusicoccum parvum</name>
    <dbReference type="NCBI Taxonomy" id="310453"/>
    <lineage>
        <taxon>Eukaryota</taxon>
        <taxon>Fungi</taxon>
        <taxon>Dikarya</taxon>
        <taxon>Ascomycota</taxon>
        <taxon>Pezizomycotina</taxon>
        <taxon>Dothideomycetes</taxon>
        <taxon>Dothideomycetes incertae sedis</taxon>
        <taxon>Botryosphaeriales</taxon>
        <taxon>Botryosphaeriaceae</taxon>
        <taxon>Neofusicoccum</taxon>
    </lineage>
</organism>
<evidence type="ECO:0000313" key="1">
    <source>
        <dbReference type="EMBL" id="GME23901.1"/>
    </source>
</evidence>
<comment type="caution">
    <text evidence="1">The sequence shown here is derived from an EMBL/GenBank/DDBJ whole genome shotgun (WGS) entry which is preliminary data.</text>
</comment>
<accession>A0ACB5RTS7</accession>
<keyword evidence="2" id="KW-1185">Reference proteome</keyword>
<sequence>MSPQQTQEDSLIVRLILDKDTEEEHGISLRGLVNRVDAIEATVWFAKPKMRSIQGFNDDNTFLKYRLGRKECLEEQYSVDSTLAAMQSSDDESRGPVHISTGIPKVDFSSLKPIIRYTIIANMYTAALQEGFQDPFFPIQRLIDVSAKQILHALSMIEKTYFDGFYPDSITSQAMQAYGARATLERQHTPDFVNSPPILPTGNYSAFGVPTRENNAPNCSPSRPRFRFKRHSSPQQMAQPARITPPSKQSDPRSVVYGQQSSLEESEFAVLTMMGATSSRVVGSNDASPPKKKKKDTPKAAATPDQQKPQPLATRSPNLLPAPPLPPAPKPSPATTTTQHDAHHHLFETTYHRQIQEQQAAQALSSLHRSASTAAARPAGFHAHPSSSSSSTSSSPDAVPPAPPSTPASGAPHPSVSGRGVTVAPPRVVPTAPMTTERTVRAHFAFPDRSNVRLPPSFGAEARAGSVAVESAGPSAGGGGRMDPFEVFMAGVVEQARCGGGDGGSGGRGGDGGAVE</sequence>
<gene>
    <name evidence="1" type="primary">g8633</name>
    <name evidence="1" type="ORF">NpPPO83_00008633</name>
</gene>
<evidence type="ECO:0000313" key="2">
    <source>
        <dbReference type="Proteomes" id="UP001165186"/>
    </source>
</evidence>